<dbReference type="Proteomes" id="UP000260680">
    <property type="component" value="Unassembled WGS sequence"/>
</dbReference>
<organism evidence="1 2">
    <name type="scientific">Lacrimispora amygdalina</name>
    <dbReference type="NCBI Taxonomy" id="253257"/>
    <lineage>
        <taxon>Bacteria</taxon>
        <taxon>Bacillati</taxon>
        <taxon>Bacillota</taxon>
        <taxon>Clostridia</taxon>
        <taxon>Lachnospirales</taxon>
        <taxon>Lachnospiraceae</taxon>
        <taxon>Lacrimispora</taxon>
    </lineage>
</organism>
<dbReference type="OrthoDB" id="583051at2"/>
<dbReference type="AlphaFoldDB" id="A0A3E2NFW1"/>
<proteinExistence type="predicted"/>
<dbReference type="EMBL" id="QOHO01000016">
    <property type="protein sequence ID" value="RFZ79877.1"/>
    <property type="molecule type" value="Genomic_DNA"/>
</dbReference>
<gene>
    <name evidence="1" type="ORF">DS742_05295</name>
</gene>
<comment type="caution">
    <text evidence="1">The sequence shown here is derived from an EMBL/GenBank/DDBJ whole genome shotgun (WGS) entry which is preliminary data.</text>
</comment>
<name>A0A3E2NFW1_9FIRM</name>
<evidence type="ECO:0008006" key="3">
    <source>
        <dbReference type="Google" id="ProtNLM"/>
    </source>
</evidence>
<protein>
    <recommendedName>
        <fullName evidence="3">SEC-C domain-containing protein</fullName>
    </recommendedName>
</protein>
<reference evidence="1 2" key="1">
    <citation type="submission" date="2018-07" db="EMBL/GenBank/DDBJ databases">
        <title>New species, Clostridium PI-S10-A1B.</title>
        <authorList>
            <person name="Krishna G."/>
            <person name="Summeta K."/>
            <person name="Shikha S."/>
            <person name="Prabhu P.B."/>
            <person name="Suresh K."/>
        </authorList>
    </citation>
    <scope>NUCLEOTIDE SEQUENCE [LARGE SCALE GENOMIC DNA]</scope>
    <source>
        <strain evidence="1 2">PI-S10-A1B</strain>
    </source>
</reference>
<dbReference type="RefSeq" id="WP_117415975.1">
    <property type="nucleotide sequence ID" value="NZ_QOHO01000016.1"/>
</dbReference>
<evidence type="ECO:0000313" key="2">
    <source>
        <dbReference type="Proteomes" id="UP000260680"/>
    </source>
</evidence>
<sequence length="408" mass="48087">MKLELDLNEMTNFISKYGVDPYELCPCGSGKKYKWCCKTKIIKIKNGSELKALYHNLKNQTWNRRKWKTQICHWAGCTEETQHCHSIQNNRFLNQICGVNKEVYHFIPMGTMENEKIELKEETISLASTFNGFCNSHDKDLFAIVERNNEITFSLEQQYVLVYRNLFYMLCKIEITQQIVISMSLRGTPNYYSKKFQPRTLDEAKTAMDLILELRKKQVTYQEYLELIKDIESNYDTSTHTWIIHNPTLILSKVRTLSVTNANFCFQTVREYLSEIEVEKKYTNPVLDNFEDKRYNYISTIILPNVEMSQITIFFAISKKHTTESPLKFIEYINNCTDKELVNILNNIIIDAYEELYLSKSKLYDVFPPEQQRVIKEILTQQTYNGDAPFLLDDILLNPKFNFISIPH</sequence>
<dbReference type="SUPFAM" id="SSF103642">
    <property type="entry name" value="Sec-C motif"/>
    <property type="match status" value="1"/>
</dbReference>
<evidence type="ECO:0000313" key="1">
    <source>
        <dbReference type="EMBL" id="RFZ79877.1"/>
    </source>
</evidence>
<accession>A0A3E2NFW1</accession>